<dbReference type="Proteomes" id="UP000509782">
    <property type="component" value="Chromosome"/>
</dbReference>
<gene>
    <name evidence="2" type="ORF">FOC81_21550</name>
</gene>
<dbReference type="PANTHER" id="PTHR42928:SF5">
    <property type="entry name" value="BLR1237 PROTEIN"/>
    <property type="match status" value="1"/>
</dbReference>
<dbReference type="Gene3D" id="3.40.190.10">
    <property type="entry name" value="Periplasmic binding protein-like II"/>
    <property type="match status" value="1"/>
</dbReference>
<sequence>MMKQRWRSVIAAGALFAAAGAAWGQGYPDRPLRLIVPFPPGGSVDYVARNIAPVLSQKLGQTVVVDNKGGASGTIGTAELARAPADGYTLMLAFDSHAVNGSLYKNLQYDTIKSFDYISLIGTMPAVLLTAKKTGITTLQQFLDYARAHPGQVNYGSSGVGGSNHLNLAALAARTDIKVTHVPYRGGGPMFNAVLGGEVDVVIASLPTIVGFVQGGRLNALAIGTAQPSPALPDVPPIAALVPGFEAYCWVGMLAPAGLPPAVRERVQQALRDTLATPQVKNSMEQGGFNIVSSSPEEFQERVQAESQRWGKLIRDTGIKIE</sequence>
<proteinExistence type="inferred from homology"/>
<evidence type="ECO:0000256" key="1">
    <source>
        <dbReference type="ARBA" id="ARBA00006987"/>
    </source>
</evidence>
<evidence type="ECO:0000313" key="3">
    <source>
        <dbReference type="Proteomes" id="UP000509782"/>
    </source>
</evidence>
<evidence type="ECO:0000313" key="2">
    <source>
        <dbReference type="EMBL" id="QKQ49144.1"/>
    </source>
</evidence>
<dbReference type="SUPFAM" id="SSF53850">
    <property type="entry name" value="Periplasmic binding protein-like II"/>
    <property type="match status" value="1"/>
</dbReference>
<dbReference type="AlphaFoldDB" id="A0A6N0JQ18"/>
<name>A0A6N0JQ18_ACHDE</name>
<organism evidence="2 3">
    <name type="scientific">Achromobacter denitrificans</name>
    <name type="common">Alcaligenes denitrificans</name>
    <dbReference type="NCBI Taxonomy" id="32002"/>
    <lineage>
        <taxon>Bacteria</taxon>
        <taxon>Pseudomonadati</taxon>
        <taxon>Pseudomonadota</taxon>
        <taxon>Betaproteobacteria</taxon>
        <taxon>Burkholderiales</taxon>
        <taxon>Alcaligenaceae</taxon>
        <taxon>Achromobacter</taxon>
    </lineage>
</organism>
<dbReference type="PIRSF" id="PIRSF017082">
    <property type="entry name" value="YflP"/>
    <property type="match status" value="1"/>
</dbReference>
<dbReference type="CDD" id="cd13578">
    <property type="entry name" value="PBP2_Bug27"/>
    <property type="match status" value="1"/>
</dbReference>
<dbReference type="Pfam" id="PF03401">
    <property type="entry name" value="TctC"/>
    <property type="match status" value="1"/>
</dbReference>
<accession>A0A6N0JQ18</accession>
<dbReference type="PANTHER" id="PTHR42928">
    <property type="entry name" value="TRICARBOXYLATE-BINDING PROTEIN"/>
    <property type="match status" value="1"/>
</dbReference>
<dbReference type="Gene3D" id="3.40.190.150">
    <property type="entry name" value="Bordetella uptake gene, domain 1"/>
    <property type="match status" value="1"/>
</dbReference>
<dbReference type="RefSeq" id="WP_174716891.1">
    <property type="nucleotide sequence ID" value="NZ_CP054569.1"/>
</dbReference>
<reference evidence="2 3" key="1">
    <citation type="submission" date="2020-05" db="EMBL/GenBank/DDBJ databases">
        <title>FDA dAtabase for Regulatory Grade micrObial Sequences (FDA-ARGOS): Supporting development and validation of Infectious Disease Dx tests.</title>
        <authorList>
            <person name="Sproer C."/>
            <person name="Gronow S."/>
            <person name="Severitt S."/>
            <person name="Schroder I."/>
            <person name="Tallon L."/>
            <person name="Sadzewicz L."/>
            <person name="Zhao X."/>
            <person name="Vavikolanu K."/>
            <person name="Mehta A."/>
            <person name="Aluvathingal J."/>
            <person name="Nadendla S."/>
            <person name="Myers T."/>
            <person name="Yan Y."/>
            <person name="Sichtig H."/>
        </authorList>
    </citation>
    <scope>NUCLEOTIDE SEQUENCE [LARGE SCALE GENOMIC DNA]</scope>
    <source>
        <strain evidence="2 3">FDAARGOS_787</strain>
    </source>
</reference>
<dbReference type="InterPro" id="IPR042100">
    <property type="entry name" value="Bug_dom1"/>
</dbReference>
<dbReference type="InterPro" id="IPR005064">
    <property type="entry name" value="BUG"/>
</dbReference>
<protein>
    <submittedName>
        <fullName evidence="2">Tripartite tricarboxylate transporter substrate binding protein</fullName>
    </submittedName>
</protein>
<dbReference type="EMBL" id="CP054569">
    <property type="protein sequence ID" value="QKQ49144.1"/>
    <property type="molecule type" value="Genomic_DNA"/>
</dbReference>
<comment type="similarity">
    <text evidence="1">Belongs to the UPF0065 (bug) family.</text>
</comment>